<dbReference type="EMBL" id="CP050315">
    <property type="protein sequence ID" value="QIR16516.1"/>
    <property type="molecule type" value="Genomic_DNA"/>
</dbReference>
<keyword evidence="2" id="KW-1185">Reference proteome</keyword>
<dbReference type="KEGG" id="saes:HBH39_18745"/>
<dbReference type="Proteomes" id="UP000502608">
    <property type="component" value="Plasmid pPN3F2_2"/>
</dbReference>
<organism evidence="1 2">
    <name type="scientific">Shewanella aestuarii</name>
    <dbReference type="NCBI Taxonomy" id="1028752"/>
    <lineage>
        <taxon>Bacteria</taxon>
        <taxon>Pseudomonadati</taxon>
        <taxon>Pseudomonadota</taxon>
        <taxon>Gammaproteobacteria</taxon>
        <taxon>Alteromonadales</taxon>
        <taxon>Shewanellaceae</taxon>
        <taxon>Shewanella</taxon>
    </lineage>
</organism>
<dbReference type="AlphaFoldDB" id="A0A6G9QPM8"/>
<dbReference type="RefSeq" id="WP_167680344.1">
    <property type="nucleotide sequence ID" value="NZ_CP050315.1"/>
</dbReference>
<keyword evidence="1" id="KW-0614">Plasmid</keyword>
<geneLocation type="plasmid" evidence="1 2">
    <name>pPN3F2_2</name>
</geneLocation>
<name>A0A6G9QPM8_9GAMM</name>
<evidence type="ECO:0000313" key="2">
    <source>
        <dbReference type="Proteomes" id="UP000502608"/>
    </source>
</evidence>
<evidence type="ECO:0000313" key="1">
    <source>
        <dbReference type="EMBL" id="QIR16516.1"/>
    </source>
</evidence>
<accession>A0A6G9QPM8</accession>
<proteinExistence type="predicted"/>
<gene>
    <name evidence="1" type="ORF">HBH39_18745</name>
</gene>
<protein>
    <submittedName>
        <fullName evidence="1">Uncharacterized protein</fullName>
    </submittedName>
</protein>
<reference evidence="1 2" key="1">
    <citation type="submission" date="2020-03" db="EMBL/GenBank/DDBJ databases">
        <title>Complete genome sequence of Shewanella sp.</title>
        <authorList>
            <person name="Kim Y.-S."/>
            <person name="Kim S.-J."/>
            <person name="Jung H.-K."/>
            <person name="Kim K.-H."/>
        </authorList>
    </citation>
    <scope>NUCLEOTIDE SEQUENCE [LARGE SCALE GENOMIC DNA]</scope>
    <source>
        <strain evidence="1 2">PN3F2</strain>
        <plasmid evidence="1 2">pPN3F2_2</plasmid>
    </source>
</reference>
<sequence length="294" mass="33892">MAKLPIGIVDTNRITHNLINLSNQSVALRENRNLSNKLNYINERVYKHNQRIAGQASFVANYLGGCVKNVGRAIASANPVRPHLDEHTAILRIEPIYTKKYLDNTYNGTYLHSTQEMYSHHRFQNSFPNYTLEESIQSQRDCYINALSWSMLGHIKTNDIDYIDAAVDFALNELNRESQKEFSARLSRRAKLISEDTLKEGHEWIQEVFKYHAQYESATSVKPRIESIPDMSLIGYIARTFEYDLVNRKRVTKEESTAIADAHHPMLHNQFNMPKTVENLLQQSQNSNAKIPQP</sequence>